<dbReference type="eggNOG" id="COG0474">
    <property type="taxonomic scope" value="Bacteria"/>
</dbReference>
<feature type="transmembrane region" description="Helical" evidence="11">
    <location>
        <begin position="672"/>
        <end position="694"/>
    </location>
</feature>
<keyword evidence="7" id="KW-0067">ATP-binding</keyword>
<dbReference type="Pfam" id="PF00689">
    <property type="entry name" value="Cation_ATPase_C"/>
    <property type="match status" value="1"/>
</dbReference>
<feature type="transmembrane region" description="Helical" evidence="11">
    <location>
        <begin position="52"/>
        <end position="75"/>
    </location>
</feature>
<dbReference type="InterPro" id="IPR008250">
    <property type="entry name" value="ATPase_P-typ_transduc_dom_A_sf"/>
</dbReference>
<keyword evidence="10 11" id="KW-0472">Membrane</keyword>
<dbReference type="InterPro" id="IPR044492">
    <property type="entry name" value="P_typ_ATPase_HD_dom"/>
</dbReference>
<dbReference type="RefSeq" id="WP_045459401.1">
    <property type="nucleotide sequence ID" value="NZ_BBLT01000002.1"/>
</dbReference>
<dbReference type="GO" id="GO:0005886">
    <property type="term" value="C:plasma membrane"/>
    <property type="evidence" value="ECO:0007669"/>
    <property type="project" value="UniProtKB-SubCell"/>
</dbReference>
<dbReference type="PRINTS" id="PR00119">
    <property type="entry name" value="CATATPASE"/>
</dbReference>
<dbReference type="Pfam" id="PF00122">
    <property type="entry name" value="E1-E2_ATPase"/>
    <property type="match status" value="1"/>
</dbReference>
<dbReference type="Gene3D" id="3.40.1110.10">
    <property type="entry name" value="Calcium-transporting ATPase, cytoplasmic domain N"/>
    <property type="match status" value="1"/>
</dbReference>
<feature type="transmembrane region" description="Helical" evidence="11">
    <location>
        <begin position="815"/>
        <end position="834"/>
    </location>
</feature>
<reference evidence="13 14" key="1">
    <citation type="submission" date="2014-09" db="EMBL/GenBank/DDBJ databases">
        <title>Sporocytophaga myxococcoides PG-01 genome sequencing.</title>
        <authorList>
            <person name="Liu L."/>
            <person name="Gao P.J."/>
            <person name="Chen G.J."/>
            <person name="Wang L.S."/>
        </authorList>
    </citation>
    <scope>NUCLEOTIDE SEQUENCE [LARGE SCALE GENOMIC DNA]</scope>
    <source>
        <strain evidence="13 14">PG-01</strain>
    </source>
</reference>
<evidence type="ECO:0000256" key="5">
    <source>
        <dbReference type="ARBA" id="ARBA00022723"/>
    </source>
</evidence>
<feature type="transmembrane region" description="Helical" evidence="11">
    <location>
        <begin position="777"/>
        <end position="795"/>
    </location>
</feature>
<dbReference type="SMART" id="SM00831">
    <property type="entry name" value="Cation_ATPase_N"/>
    <property type="match status" value="1"/>
</dbReference>
<dbReference type="InterPro" id="IPR059000">
    <property type="entry name" value="ATPase_P-type_domA"/>
</dbReference>
<dbReference type="Gene3D" id="2.70.150.10">
    <property type="entry name" value="Calcium-transporting ATPase, cytoplasmic transduction domain A"/>
    <property type="match status" value="1"/>
</dbReference>
<dbReference type="SUPFAM" id="SSF81653">
    <property type="entry name" value="Calcium ATPase, transduction domain A"/>
    <property type="match status" value="1"/>
</dbReference>
<dbReference type="InterPro" id="IPR023299">
    <property type="entry name" value="ATPase_P-typ_cyto_dom_N"/>
</dbReference>
<sequence>MVYKESKEEFVRRLKTNSLNGLTQQEAKNRLDLHGYNEFEGQKKETLLQKSLHHLTEITSIILMIAASISGYVAITQGTGWAKVIVILSIVFINVIVAVYQESKSEAALEALKRLNTNTTTVIRDGKKSRINANELVPGDIVEFNTGDIITADCQLLETNSLQIDEASLTGESEPILKNEHFHSKNDSPIGDRFDWVFSGTLVTNGRGRAVVVKTAMNTEMGKIAKLLNQTEKLKTPLQIKLTQLSKRLSLIALIAAIAIFLIGKFIHHQSTLDMLLIGISLGVAAVPETLPIIVTMILSRGVFNMVKKNTIIRKIPAIETIGNTSVICSDKTGTLTQNKMKIQQIWIESSEPTQSTKEFSKAEMKTLVLLTVCSNATIEVDEEGNEKVIGDPTELAIIRLLHKKGLTRVDAEREFPRVEELPFNSKRKLMTTVHLVEDGYLVVTKGAFDRIPVIWKNEEQRIKAQKIHDEFGSKALRVIAIAAKRLAQYPEEIDEKTLEANLEFLGLIGMIDPPRYESKEAVKQAKEAGIRTVMITGDHKSTAQAIAKEIGILGNTDSELVVTGQELTEMSDDELKEKIKSISVYARVSPQDKIRIVQAWQSKGEVVAMTGDGVNDAPALKAADAGVAMGITGTEVSKNASDMIITDDNFATIVSAIKEGRTSFDNIRKTIYFLLSVNFAQIFIMLAGVTLGWGAPLTAVQILMVNVIADGIPGFFLSFEKSERGVMKRLPLRKDSGVFENGLGFKIFQRSLNFVIIVLLAFFLGANAPEIGSKELGVSMAFIVMSLSSALNIFNIRSKDSIFLTGLLENRKLFLGTLTSVFLTVLIMFIPILRQTFEVIPLNGHQWFIVVILAISPIIVNEIQKLITSKNKMV</sequence>
<dbReference type="STRING" id="153721.MYP_989"/>
<dbReference type="InterPro" id="IPR001757">
    <property type="entry name" value="P_typ_ATPase"/>
</dbReference>
<dbReference type="EMBL" id="BBLT01000002">
    <property type="protein sequence ID" value="GAL83762.1"/>
    <property type="molecule type" value="Genomic_DNA"/>
</dbReference>
<evidence type="ECO:0000256" key="9">
    <source>
        <dbReference type="ARBA" id="ARBA00022989"/>
    </source>
</evidence>
<protein>
    <submittedName>
        <fullName evidence="13">ATPase, P-type</fullName>
    </submittedName>
</protein>
<evidence type="ECO:0000256" key="2">
    <source>
        <dbReference type="ARBA" id="ARBA00005675"/>
    </source>
</evidence>
<dbReference type="GO" id="GO:0030007">
    <property type="term" value="P:intracellular potassium ion homeostasis"/>
    <property type="evidence" value="ECO:0007669"/>
    <property type="project" value="TreeGrafter"/>
</dbReference>
<dbReference type="InterPro" id="IPR018303">
    <property type="entry name" value="ATPase_P-typ_P_site"/>
</dbReference>
<evidence type="ECO:0000256" key="8">
    <source>
        <dbReference type="ARBA" id="ARBA00022967"/>
    </source>
</evidence>
<gene>
    <name evidence="13" type="ORF">MYP_989</name>
</gene>
<keyword evidence="3" id="KW-1003">Cell membrane</keyword>
<evidence type="ECO:0000259" key="12">
    <source>
        <dbReference type="SMART" id="SM00831"/>
    </source>
</evidence>
<feature type="transmembrane region" description="Helical" evidence="11">
    <location>
        <begin position="249"/>
        <end position="269"/>
    </location>
</feature>
<dbReference type="GO" id="GO:0046872">
    <property type="term" value="F:metal ion binding"/>
    <property type="evidence" value="ECO:0007669"/>
    <property type="project" value="UniProtKB-KW"/>
</dbReference>
<feature type="transmembrane region" description="Helical" evidence="11">
    <location>
        <begin position="846"/>
        <end position="864"/>
    </location>
</feature>
<dbReference type="InterPro" id="IPR036412">
    <property type="entry name" value="HAD-like_sf"/>
</dbReference>
<dbReference type="GO" id="GO:0005391">
    <property type="term" value="F:P-type sodium:potassium-exchanging transporter activity"/>
    <property type="evidence" value="ECO:0007669"/>
    <property type="project" value="TreeGrafter"/>
</dbReference>
<evidence type="ECO:0000313" key="13">
    <source>
        <dbReference type="EMBL" id="GAL83762.1"/>
    </source>
</evidence>
<keyword evidence="5" id="KW-0479">Metal-binding</keyword>
<dbReference type="GO" id="GO:1902600">
    <property type="term" value="P:proton transmembrane transport"/>
    <property type="evidence" value="ECO:0007669"/>
    <property type="project" value="TreeGrafter"/>
</dbReference>
<dbReference type="InterPro" id="IPR006068">
    <property type="entry name" value="ATPase_P-typ_cation-transptr_C"/>
</dbReference>
<dbReference type="GO" id="GO:1990573">
    <property type="term" value="P:potassium ion import across plasma membrane"/>
    <property type="evidence" value="ECO:0007669"/>
    <property type="project" value="TreeGrafter"/>
</dbReference>
<dbReference type="GO" id="GO:0016887">
    <property type="term" value="F:ATP hydrolysis activity"/>
    <property type="evidence" value="ECO:0007669"/>
    <property type="project" value="InterPro"/>
</dbReference>
<evidence type="ECO:0000256" key="4">
    <source>
        <dbReference type="ARBA" id="ARBA00022692"/>
    </source>
</evidence>
<dbReference type="FunFam" id="3.40.50.1000:FF:000028">
    <property type="entry name" value="Calcium-transporting P-type ATPase, putative"/>
    <property type="match status" value="1"/>
</dbReference>
<keyword evidence="14" id="KW-1185">Reference proteome</keyword>
<dbReference type="NCBIfam" id="TIGR01494">
    <property type="entry name" value="ATPase_P-type"/>
    <property type="match status" value="2"/>
</dbReference>
<evidence type="ECO:0000256" key="3">
    <source>
        <dbReference type="ARBA" id="ARBA00022475"/>
    </source>
</evidence>
<feature type="transmembrane region" description="Helical" evidence="11">
    <location>
        <begin position="81"/>
        <end position="100"/>
    </location>
</feature>
<dbReference type="AlphaFoldDB" id="A0A098LBI5"/>
<dbReference type="SFLD" id="SFLDS00003">
    <property type="entry name" value="Haloacid_Dehalogenase"/>
    <property type="match status" value="1"/>
</dbReference>
<dbReference type="SFLD" id="SFLDG00002">
    <property type="entry name" value="C1.7:_P-type_atpase_like"/>
    <property type="match status" value="1"/>
</dbReference>
<dbReference type="Pfam" id="PF13246">
    <property type="entry name" value="Cation_ATPase"/>
    <property type="match status" value="1"/>
</dbReference>
<dbReference type="GO" id="GO:0005524">
    <property type="term" value="F:ATP binding"/>
    <property type="evidence" value="ECO:0007669"/>
    <property type="project" value="UniProtKB-KW"/>
</dbReference>
<keyword evidence="8" id="KW-1278">Translocase</keyword>
<feature type="transmembrane region" description="Helical" evidence="11">
    <location>
        <begin position="275"/>
        <end position="299"/>
    </location>
</feature>
<accession>A0A098LBI5</accession>
<dbReference type="Pfam" id="PF00690">
    <property type="entry name" value="Cation_ATPase_N"/>
    <property type="match status" value="1"/>
</dbReference>
<evidence type="ECO:0000256" key="7">
    <source>
        <dbReference type="ARBA" id="ARBA00022840"/>
    </source>
</evidence>
<proteinExistence type="inferred from homology"/>
<evidence type="ECO:0000256" key="10">
    <source>
        <dbReference type="ARBA" id="ARBA00023136"/>
    </source>
</evidence>
<feature type="transmembrane region" description="Helical" evidence="11">
    <location>
        <begin position="753"/>
        <end position="771"/>
    </location>
</feature>
<dbReference type="Gene3D" id="3.40.50.1000">
    <property type="entry name" value="HAD superfamily/HAD-like"/>
    <property type="match status" value="1"/>
</dbReference>
<organism evidence="13 14">
    <name type="scientific">Sporocytophaga myxococcoides</name>
    <dbReference type="NCBI Taxonomy" id="153721"/>
    <lineage>
        <taxon>Bacteria</taxon>
        <taxon>Pseudomonadati</taxon>
        <taxon>Bacteroidota</taxon>
        <taxon>Cytophagia</taxon>
        <taxon>Cytophagales</taxon>
        <taxon>Cytophagaceae</taxon>
        <taxon>Sporocytophaga</taxon>
    </lineage>
</organism>
<evidence type="ECO:0000256" key="6">
    <source>
        <dbReference type="ARBA" id="ARBA00022741"/>
    </source>
</evidence>
<dbReference type="InterPro" id="IPR023214">
    <property type="entry name" value="HAD_sf"/>
</dbReference>
<dbReference type="SUPFAM" id="SSF81660">
    <property type="entry name" value="Metal cation-transporting ATPase, ATP-binding domain N"/>
    <property type="match status" value="1"/>
</dbReference>
<dbReference type="GO" id="GO:0006883">
    <property type="term" value="P:intracellular sodium ion homeostasis"/>
    <property type="evidence" value="ECO:0007669"/>
    <property type="project" value="TreeGrafter"/>
</dbReference>
<dbReference type="SUPFAM" id="SSF56784">
    <property type="entry name" value="HAD-like"/>
    <property type="match status" value="1"/>
</dbReference>
<dbReference type="PRINTS" id="PR00120">
    <property type="entry name" value="HATPASE"/>
</dbReference>
<name>A0A098LBI5_9BACT</name>
<keyword evidence="4 11" id="KW-0812">Transmembrane</keyword>
<dbReference type="Gene3D" id="1.20.1110.10">
    <property type="entry name" value="Calcium-transporting ATPase, transmembrane domain"/>
    <property type="match status" value="1"/>
</dbReference>
<dbReference type="InterPro" id="IPR050510">
    <property type="entry name" value="Cation_transp_ATPase_P-type"/>
</dbReference>
<dbReference type="PANTHER" id="PTHR43294">
    <property type="entry name" value="SODIUM/POTASSIUM-TRANSPORTING ATPASE SUBUNIT ALPHA"/>
    <property type="match status" value="1"/>
</dbReference>
<feature type="transmembrane region" description="Helical" evidence="11">
    <location>
        <begin position="700"/>
        <end position="720"/>
    </location>
</feature>
<dbReference type="InterPro" id="IPR023298">
    <property type="entry name" value="ATPase_P-typ_TM_dom_sf"/>
</dbReference>
<dbReference type="Proteomes" id="UP000030185">
    <property type="component" value="Unassembled WGS sequence"/>
</dbReference>
<evidence type="ECO:0000256" key="11">
    <source>
        <dbReference type="SAM" id="Phobius"/>
    </source>
</evidence>
<dbReference type="SUPFAM" id="SSF81665">
    <property type="entry name" value="Calcium ATPase, transmembrane domain M"/>
    <property type="match status" value="1"/>
</dbReference>
<dbReference type="PANTHER" id="PTHR43294:SF21">
    <property type="entry name" value="CATION TRANSPORTING ATPASE"/>
    <property type="match status" value="1"/>
</dbReference>
<keyword evidence="9 11" id="KW-1133">Transmembrane helix</keyword>
<dbReference type="FunFam" id="2.70.150.10:FF:000016">
    <property type="entry name" value="Calcium-transporting P-type ATPase putative"/>
    <property type="match status" value="1"/>
</dbReference>
<evidence type="ECO:0000256" key="1">
    <source>
        <dbReference type="ARBA" id="ARBA00004651"/>
    </source>
</evidence>
<comment type="similarity">
    <text evidence="2">Belongs to the cation transport ATPase (P-type) (TC 3.A.3) family. Type IIA subfamily.</text>
</comment>
<dbReference type="InterPro" id="IPR004014">
    <property type="entry name" value="ATPase_P-typ_cation-transptr_N"/>
</dbReference>
<comment type="subcellular location">
    <subcellularLocation>
        <location evidence="1">Cell membrane</location>
        <topology evidence="1">Multi-pass membrane protein</topology>
    </subcellularLocation>
</comment>
<dbReference type="PROSITE" id="PS00154">
    <property type="entry name" value="ATPASE_E1_E2"/>
    <property type="match status" value="1"/>
</dbReference>
<keyword evidence="6" id="KW-0547">Nucleotide-binding</keyword>
<comment type="caution">
    <text evidence="13">The sequence shown here is derived from an EMBL/GenBank/DDBJ whole genome shotgun (WGS) entry which is preliminary data.</text>
</comment>
<evidence type="ECO:0000313" key="14">
    <source>
        <dbReference type="Proteomes" id="UP000030185"/>
    </source>
</evidence>
<dbReference type="FunFam" id="3.40.50.1000:FF:000001">
    <property type="entry name" value="Phospholipid-transporting ATPase IC"/>
    <property type="match status" value="1"/>
</dbReference>
<dbReference type="GO" id="GO:0036376">
    <property type="term" value="P:sodium ion export across plasma membrane"/>
    <property type="evidence" value="ECO:0007669"/>
    <property type="project" value="TreeGrafter"/>
</dbReference>
<dbReference type="OrthoDB" id="1521937at2"/>
<dbReference type="SFLD" id="SFLDF00027">
    <property type="entry name" value="p-type_atpase"/>
    <property type="match status" value="1"/>
</dbReference>
<feature type="domain" description="Cation-transporting P-type ATPase N-terminal" evidence="12">
    <location>
        <begin position="1"/>
        <end position="75"/>
    </location>
</feature>